<reference evidence="2" key="1">
    <citation type="journal article" date="2014" name="Int. J. Syst. Evol. Microbiol.">
        <title>Complete genome sequence of Corynebacterium casei LMG S-19264T (=DSM 44701T), isolated from a smear-ripened cheese.</title>
        <authorList>
            <consortium name="US DOE Joint Genome Institute (JGI-PGF)"/>
            <person name="Walter F."/>
            <person name="Albersmeier A."/>
            <person name="Kalinowski J."/>
            <person name="Ruckert C."/>
        </authorList>
    </citation>
    <scope>NUCLEOTIDE SEQUENCE</scope>
    <source>
        <strain evidence="2">KCTC 32255</strain>
    </source>
</reference>
<dbReference type="InterPro" id="IPR032710">
    <property type="entry name" value="NTF2-like_dom_sf"/>
</dbReference>
<sequence>MGSFVAEAENDFITDAKIAADSGDAIRIGKRTGDIMTLPSTTFIETHELASASSYQAIREVLARWNHAISYGDVDGFLGCFDPNGRLVIEGAAPLCRITGHAELRAWFRGEGWQSGPVRAWINTPLIRFAGPSATVRAAALLMQPCGNAGVAAFTASIQDRLRLRDDGWRLSERRIVADEAVADPEWVRQAIAANMLGGVLIPPLEWPDAQGDCNADQAIDYELIQQTQAAYNLAWDGCDARWWASLFTEDGVFRVEGVDHLYESVSWHATAMPTRYQGRAALLAFAEAANIGKSPERERHWNSVPVVTLSGDRATAYVPAMTRTAGGRDTGTPLVTVFYRDRLRKVGGQWLFEERVGSTEIPRADRADLESRLALSTF</sequence>
<organism evidence="2 3">
    <name type="scientific">Novosphingobium colocasiae</name>
    <dbReference type="NCBI Taxonomy" id="1256513"/>
    <lineage>
        <taxon>Bacteria</taxon>
        <taxon>Pseudomonadati</taxon>
        <taxon>Pseudomonadota</taxon>
        <taxon>Alphaproteobacteria</taxon>
        <taxon>Sphingomonadales</taxon>
        <taxon>Sphingomonadaceae</taxon>
        <taxon>Novosphingobium</taxon>
    </lineage>
</organism>
<dbReference type="Gene3D" id="3.10.450.50">
    <property type="match status" value="2"/>
</dbReference>
<dbReference type="RefSeq" id="WP_189622348.1">
    <property type="nucleotide sequence ID" value="NZ_BMZA01000020.1"/>
</dbReference>
<proteinExistence type="predicted"/>
<dbReference type="CDD" id="cd00531">
    <property type="entry name" value="NTF2_like"/>
    <property type="match status" value="2"/>
</dbReference>
<feature type="domain" description="SnoaL-like" evidence="1">
    <location>
        <begin position="52"/>
        <end position="175"/>
    </location>
</feature>
<name>A0A918PMS6_9SPHN</name>
<evidence type="ECO:0000313" key="3">
    <source>
        <dbReference type="Proteomes" id="UP000648075"/>
    </source>
</evidence>
<evidence type="ECO:0000313" key="2">
    <source>
        <dbReference type="EMBL" id="GGZ15105.1"/>
    </source>
</evidence>
<feature type="domain" description="SnoaL-like" evidence="1">
    <location>
        <begin position="219"/>
        <end position="356"/>
    </location>
</feature>
<keyword evidence="3" id="KW-1185">Reference proteome</keyword>
<dbReference type="InterPro" id="IPR037401">
    <property type="entry name" value="SnoaL-like"/>
</dbReference>
<dbReference type="Pfam" id="PF13577">
    <property type="entry name" value="SnoaL_4"/>
    <property type="match status" value="2"/>
</dbReference>
<accession>A0A918PMS6</accession>
<dbReference type="AlphaFoldDB" id="A0A918PMS6"/>
<protein>
    <recommendedName>
        <fullName evidence="1">SnoaL-like domain-containing protein</fullName>
    </recommendedName>
</protein>
<gene>
    <name evidence="2" type="ORF">GCM10011614_32520</name>
</gene>
<dbReference type="SUPFAM" id="SSF54427">
    <property type="entry name" value="NTF2-like"/>
    <property type="match status" value="2"/>
</dbReference>
<dbReference type="EMBL" id="BMZA01000020">
    <property type="protein sequence ID" value="GGZ15105.1"/>
    <property type="molecule type" value="Genomic_DNA"/>
</dbReference>
<evidence type="ECO:0000259" key="1">
    <source>
        <dbReference type="Pfam" id="PF13577"/>
    </source>
</evidence>
<reference evidence="2" key="2">
    <citation type="submission" date="2020-09" db="EMBL/GenBank/DDBJ databases">
        <authorList>
            <person name="Sun Q."/>
            <person name="Kim S."/>
        </authorList>
    </citation>
    <scope>NUCLEOTIDE SEQUENCE</scope>
    <source>
        <strain evidence="2">KCTC 32255</strain>
    </source>
</reference>
<dbReference type="Proteomes" id="UP000648075">
    <property type="component" value="Unassembled WGS sequence"/>
</dbReference>
<comment type="caution">
    <text evidence="2">The sequence shown here is derived from an EMBL/GenBank/DDBJ whole genome shotgun (WGS) entry which is preliminary data.</text>
</comment>